<evidence type="ECO:0000313" key="3">
    <source>
        <dbReference type="EMBL" id="TWW08503.1"/>
    </source>
</evidence>
<reference evidence="3 4" key="1">
    <citation type="submission" date="2019-08" db="EMBL/GenBank/DDBJ databases">
        <title>100 year-old enigma solved: identification of Planctomyces bekefii, the type genus and species of the phylum Planctomycetes.</title>
        <authorList>
            <person name="Svetlana D.N."/>
            <person name="Overmann J."/>
        </authorList>
    </citation>
    <scope>NUCLEOTIDE SEQUENCE [LARGE SCALE GENOMIC DNA]</scope>
    <source>
        <strain evidence="3">Phe10_nw2017</strain>
    </source>
</reference>
<feature type="region of interest" description="Disordered" evidence="1">
    <location>
        <begin position="422"/>
        <end position="442"/>
    </location>
</feature>
<reference evidence="3 4" key="2">
    <citation type="submission" date="2019-08" db="EMBL/GenBank/DDBJ databases">
        <authorList>
            <person name="Henke P."/>
        </authorList>
    </citation>
    <scope>NUCLEOTIDE SEQUENCE [LARGE SCALE GENOMIC DNA]</scope>
    <source>
        <strain evidence="3">Phe10_nw2017</strain>
    </source>
</reference>
<organism evidence="3 4">
    <name type="scientific">Planctomyces bekefii</name>
    <dbReference type="NCBI Taxonomy" id="1653850"/>
    <lineage>
        <taxon>Bacteria</taxon>
        <taxon>Pseudomonadati</taxon>
        <taxon>Planctomycetota</taxon>
        <taxon>Planctomycetia</taxon>
        <taxon>Planctomycetales</taxon>
        <taxon>Planctomycetaceae</taxon>
        <taxon>Planctomyces</taxon>
    </lineage>
</organism>
<name>A0A5C6M2U4_9PLAN</name>
<dbReference type="AlphaFoldDB" id="A0A5C6M2U4"/>
<protein>
    <submittedName>
        <fullName evidence="3">Uncharacterized protein</fullName>
    </submittedName>
</protein>
<gene>
    <name evidence="3" type="ORF">E3A20_23690</name>
</gene>
<sequence length="442" mass="50124">MEALRKAKTEKYVPPWASEARLRHHQFSARIIALCCCLAVVIGFRAVPKVLKIINRCLELDIPVPSRDAVRHWNCRDGVAILQEPKKQTGWIWMIDHSVQLGKMCVLVVLGIHKDNIPRDRPLKRSDMTVLAVSPAALRNKAEVTKQLQAVVQKFGHPFATICDGASELRQAVATLKNAEFSGICLHDTKHRIAARLKINLGRSERWIAFEGKVGSSIAQLQQTELDHLMPPARKQKCRFMNLHRIVKWSTDILNSLRAPNCPARVREKLAWVEGFKTEITEWSQACEMIDRTLKQANEKGAWEGASEALRIELSKLPACSRWVKNMRAELIRIVTDNESKLKALGIPELVLPASTEVLESAFGSFKAIQRTHCRGTFTSLLATFATLFDQCTPEKIRERFRRVGCRELREWITAAGLRDSTQTRRMKSASESRQKQSNIQV</sequence>
<evidence type="ECO:0000256" key="2">
    <source>
        <dbReference type="SAM" id="Phobius"/>
    </source>
</evidence>
<evidence type="ECO:0000256" key="1">
    <source>
        <dbReference type="SAM" id="MobiDB-lite"/>
    </source>
</evidence>
<comment type="caution">
    <text evidence="3">The sequence shown here is derived from an EMBL/GenBank/DDBJ whole genome shotgun (WGS) entry which is preliminary data.</text>
</comment>
<evidence type="ECO:0000313" key="4">
    <source>
        <dbReference type="Proteomes" id="UP000321083"/>
    </source>
</evidence>
<keyword evidence="2" id="KW-1133">Transmembrane helix</keyword>
<dbReference type="Proteomes" id="UP000321083">
    <property type="component" value="Unassembled WGS sequence"/>
</dbReference>
<dbReference type="EMBL" id="SRHE01000634">
    <property type="protein sequence ID" value="TWW08503.1"/>
    <property type="molecule type" value="Genomic_DNA"/>
</dbReference>
<proteinExistence type="predicted"/>
<keyword evidence="2" id="KW-0472">Membrane</keyword>
<feature type="transmembrane region" description="Helical" evidence="2">
    <location>
        <begin position="27"/>
        <end position="47"/>
    </location>
</feature>
<accession>A0A5C6M2U4</accession>
<keyword evidence="2" id="KW-0812">Transmembrane</keyword>
<keyword evidence="4" id="KW-1185">Reference proteome</keyword>